<dbReference type="InterPro" id="IPR011006">
    <property type="entry name" value="CheY-like_superfamily"/>
</dbReference>
<gene>
    <name evidence="12" type="ORF">SAMN04488121_102999</name>
</gene>
<dbReference type="OrthoDB" id="9790442at2"/>
<dbReference type="SUPFAM" id="SSF46894">
    <property type="entry name" value="C-terminal effector domain of the bipartite response regulators"/>
    <property type="match status" value="1"/>
</dbReference>
<dbReference type="InterPro" id="IPR036388">
    <property type="entry name" value="WH-like_DNA-bd_sf"/>
</dbReference>
<dbReference type="PANTHER" id="PTHR48111">
    <property type="entry name" value="REGULATOR OF RPOS"/>
    <property type="match status" value="1"/>
</dbReference>
<evidence type="ECO:0000256" key="7">
    <source>
        <dbReference type="ARBA" id="ARBA00024735"/>
    </source>
</evidence>
<feature type="domain" description="OmpR/PhoB-type" evidence="11">
    <location>
        <begin position="133"/>
        <end position="232"/>
    </location>
</feature>
<dbReference type="GO" id="GO:0000156">
    <property type="term" value="F:phosphorelay response regulator activity"/>
    <property type="evidence" value="ECO:0007669"/>
    <property type="project" value="TreeGrafter"/>
</dbReference>
<evidence type="ECO:0000313" key="12">
    <source>
        <dbReference type="EMBL" id="SDF79224.1"/>
    </source>
</evidence>
<organism evidence="12 13">
    <name type="scientific">Chitinophaga filiformis</name>
    <name type="common">Myxococcus filiformis</name>
    <name type="synonym">Flexibacter filiformis</name>
    <dbReference type="NCBI Taxonomy" id="104663"/>
    <lineage>
        <taxon>Bacteria</taxon>
        <taxon>Pseudomonadati</taxon>
        <taxon>Bacteroidota</taxon>
        <taxon>Chitinophagia</taxon>
        <taxon>Chitinophagales</taxon>
        <taxon>Chitinophagaceae</taxon>
        <taxon>Chitinophaga</taxon>
    </lineage>
</organism>
<evidence type="ECO:0000256" key="4">
    <source>
        <dbReference type="ARBA" id="ARBA00023015"/>
    </source>
</evidence>
<dbReference type="GO" id="GO:0005829">
    <property type="term" value="C:cytosol"/>
    <property type="evidence" value="ECO:0007669"/>
    <property type="project" value="TreeGrafter"/>
</dbReference>
<dbReference type="InterPro" id="IPR001867">
    <property type="entry name" value="OmpR/PhoB-type_DNA-bd"/>
</dbReference>
<dbReference type="Gene3D" id="3.40.50.2300">
    <property type="match status" value="1"/>
</dbReference>
<evidence type="ECO:0000256" key="8">
    <source>
        <dbReference type="PROSITE-ProRule" id="PRU00169"/>
    </source>
</evidence>
<dbReference type="STRING" id="104663.SAMN04488121_102999"/>
<dbReference type="RefSeq" id="WP_089831799.1">
    <property type="nucleotide sequence ID" value="NZ_FNBN01000002.1"/>
</dbReference>
<dbReference type="InterPro" id="IPR016032">
    <property type="entry name" value="Sig_transdc_resp-reg_C-effctor"/>
</dbReference>
<feature type="domain" description="Response regulatory" evidence="10">
    <location>
        <begin position="3"/>
        <end position="117"/>
    </location>
</feature>
<evidence type="ECO:0000256" key="5">
    <source>
        <dbReference type="ARBA" id="ARBA00023125"/>
    </source>
</evidence>
<dbReference type="Proteomes" id="UP000199045">
    <property type="component" value="Unassembled WGS sequence"/>
</dbReference>
<dbReference type="Gene3D" id="6.10.250.690">
    <property type="match status" value="1"/>
</dbReference>
<dbReference type="AlphaFoldDB" id="A0A1G7NZ14"/>
<keyword evidence="3" id="KW-0902">Two-component regulatory system</keyword>
<evidence type="ECO:0000259" key="11">
    <source>
        <dbReference type="PROSITE" id="PS51755"/>
    </source>
</evidence>
<dbReference type="GO" id="GO:0000976">
    <property type="term" value="F:transcription cis-regulatory region binding"/>
    <property type="evidence" value="ECO:0007669"/>
    <property type="project" value="TreeGrafter"/>
</dbReference>
<proteinExistence type="predicted"/>
<feature type="DNA-binding region" description="OmpR/PhoB-type" evidence="9">
    <location>
        <begin position="133"/>
        <end position="232"/>
    </location>
</feature>
<dbReference type="Gene3D" id="1.10.10.10">
    <property type="entry name" value="Winged helix-like DNA-binding domain superfamily/Winged helix DNA-binding domain"/>
    <property type="match status" value="1"/>
</dbReference>
<dbReference type="EMBL" id="FNBN01000002">
    <property type="protein sequence ID" value="SDF79224.1"/>
    <property type="molecule type" value="Genomic_DNA"/>
</dbReference>
<evidence type="ECO:0000256" key="9">
    <source>
        <dbReference type="PROSITE-ProRule" id="PRU01091"/>
    </source>
</evidence>
<dbReference type="InterPro" id="IPR039420">
    <property type="entry name" value="WalR-like"/>
</dbReference>
<reference evidence="12 13" key="1">
    <citation type="submission" date="2016-10" db="EMBL/GenBank/DDBJ databases">
        <authorList>
            <person name="de Groot N.N."/>
        </authorList>
    </citation>
    <scope>NUCLEOTIDE SEQUENCE [LARGE SCALE GENOMIC DNA]</scope>
    <source>
        <strain evidence="12 13">DSM 527</strain>
    </source>
</reference>
<dbReference type="CDD" id="cd00383">
    <property type="entry name" value="trans_reg_C"/>
    <property type="match status" value="1"/>
</dbReference>
<comment type="function">
    <text evidence="7">This protein is a positive regulator for the phosphate regulon. Transcription of this operon is positively regulated by PhoB and PhoR when phosphate is limited.</text>
</comment>
<keyword evidence="4" id="KW-0805">Transcription regulation</keyword>
<feature type="modified residue" description="4-aspartylphosphate" evidence="8">
    <location>
        <position position="52"/>
    </location>
</feature>
<dbReference type="Pfam" id="PF00486">
    <property type="entry name" value="Trans_reg_C"/>
    <property type="match status" value="1"/>
</dbReference>
<dbReference type="Pfam" id="PF00072">
    <property type="entry name" value="Response_reg"/>
    <property type="match status" value="1"/>
</dbReference>
<keyword evidence="5 9" id="KW-0238">DNA-binding</keyword>
<dbReference type="SUPFAM" id="SSF52172">
    <property type="entry name" value="CheY-like"/>
    <property type="match status" value="1"/>
</dbReference>
<dbReference type="SMART" id="SM00862">
    <property type="entry name" value="Trans_reg_C"/>
    <property type="match status" value="1"/>
</dbReference>
<accession>A0A1G7NZ14</accession>
<keyword evidence="6" id="KW-0804">Transcription</keyword>
<name>A0A1G7NZ14_CHIFI</name>
<evidence type="ECO:0000313" key="13">
    <source>
        <dbReference type="Proteomes" id="UP000199045"/>
    </source>
</evidence>
<dbReference type="InterPro" id="IPR001789">
    <property type="entry name" value="Sig_transdc_resp-reg_receiver"/>
</dbReference>
<dbReference type="PANTHER" id="PTHR48111:SF40">
    <property type="entry name" value="PHOSPHATE REGULON TRANSCRIPTIONAL REGULATORY PROTEIN PHOB"/>
    <property type="match status" value="1"/>
</dbReference>
<sequence length="234" mass="26728">MYRVLLLEDDINIVELLTIHLNDLGCEVVPAMNGQNGLSMAMEQSFDLIILDLMLPGMNGMEVCRRIRQTDRHTPILILSAKSEEIDKVVGLETGADDYLTKPFSIREFIARVKVIFRRKEDYVPAQDAAAMSSIIRFAGLVIDTDKRKVTLNDTRVDLSPKEFDLITLLASHPGKSYSRKHLLNLVWGYDFEGYEHTVNSHINRLRGKIEEDISNPKFILTTWGVGYRFNEEL</sequence>
<protein>
    <recommendedName>
        <fullName evidence="1">Phosphate regulon transcriptional regulatory protein PhoB</fullName>
    </recommendedName>
</protein>
<evidence type="ECO:0000259" key="10">
    <source>
        <dbReference type="PROSITE" id="PS50110"/>
    </source>
</evidence>
<evidence type="ECO:0000256" key="2">
    <source>
        <dbReference type="ARBA" id="ARBA00022553"/>
    </source>
</evidence>
<dbReference type="FunFam" id="3.40.50.2300:FF:000001">
    <property type="entry name" value="DNA-binding response regulator PhoB"/>
    <property type="match status" value="1"/>
</dbReference>
<evidence type="ECO:0000256" key="6">
    <source>
        <dbReference type="ARBA" id="ARBA00023163"/>
    </source>
</evidence>
<dbReference type="PROSITE" id="PS50110">
    <property type="entry name" value="RESPONSE_REGULATORY"/>
    <property type="match status" value="1"/>
</dbReference>
<dbReference type="PROSITE" id="PS51755">
    <property type="entry name" value="OMPR_PHOB"/>
    <property type="match status" value="1"/>
</dbReference>
<dbReference type="GO" id="GO:0032993">
    <property type="term" value="C:protein-DNA complex"/>
    <property type="evidence" value="ECO:0007669"/>
    <property type="project" value="TreeGrafter"/>
</dbReference>
<dbReference type="SMART" id="SM00448">
    <property type="entry name" value="REC"/>
    <property type="match status" value="1"/>
</dbReference>
<dbReference type="FunFam" id="1.10.10.10:FF:000018">
    <property type="entry name" value="DNA-binding response regulator ResD"/>
    <property type="match status" value="1"/>
</dbReference>
<keyword evidence="2 8" id="KW-0597">Phosphoprotein</keyword>
<evidence type="ECO:0000256" key="3">
    <source>
        <dbReference type="ARBA" id="ARBA00023012"/>
    </source>
</evidence>
<dbReference type="GO" id="GO:0006355">
    <property type="term" value="P:regulation of DNA-templated transcription"/>
    <property type="evidence" value="ECO:0007669"/>
    <property type="project" value="InterPro"/>
</dbReference>
<evidence type="ECO:0000256" key="1">
    <source>
        <dbReference type="ARBA" id="ARBA00013332"/>
    </source>
</evidence>